<evidence type="ECO:0000313" key="5">
    <source>
        <dbReference type="Proteomes" id="UP000276260"/>
    </source>
</evidence>
<evidence type="ECO:0000259" key="3">
    <source>
        <dbReference type="Pfam" id="PF01738"/>
    </source>
</evidence>
<keyword evidence="2" id="KW-0732">Signal</keyword>
<name>A0A3P3QF73_9GAMM</name>
<dbReference type="InterPro" id="IPR029058">
    <property type="entry name" value="AB_hydrolase_fold"/>
</dbReference>
<dbReference type="PANTHER" id="PTHR48081">
    <property type="entry name" value="AB HYDROLASE SUPERFAMILY PROTEIN C4A8.06C"/>
    <property type="match status" value="1"/>
</dbReference>
<dbReference type="EMBL" id="RRCF01000004">
    <property type="protein sequence ID" value="RRJ19857.1"/>
    <property type="molecule type" value="Genomic_DNA"/>
</dbReference>
<evidence type="ECO:0000256" key="2">
    <source>
        <dbReference type="SAM" id="SignalP"/>
    </source>
</evidence>
<dbReference type="GO" id="GO:0016787">
    <property type="term" value="F:hydrolase activity"/>
    <property type="evidence" value="ECO:0007669"/>
    <property type="project" value="UniProtKB-KW"/>
</dbReference>
<dbReference type="PANTHER" id="PTHR48081:SF6">
    <property type="entry name" value="PEPTIDASE S9 PROLYL OLIGOPEPTIDASE CATALYTIC DOMAIN-CONTAINING PROTEIN"/>
    <property type="match status" value="1"/>
</dbReference>
<dbReference type="InterPro" id="IPR002925">
    <property type="entry name" value="Dienelactn_hydro"/>
</dbReference>
<proteinExistence type="predicted"/>
<protein>
    <submittedName>
        <fullName evidence="4">Alpha/beta hydrolase</fullName>
    </submittedName>
</protein>
<feature type="chain" id="PRO_5018208819" evidence="2">
    <location>
        <begin position="30"/>
        <end position="315"/>
    </location>
</feature>
<feature type="domain" description="Dienelactone hydrolase" evidence="3">
    <location>
        <begin position="114"/>
        <end position="304"/>
    </location>
</feature>
<dbReference type="Pfam" id="PF01738">
    <property type="entry name" value="DLH"/>
    <property type="match status" value="1"/>
</dbReference>
<feature type="signal peptide" evidence="2">
    <location>
        <begin position="1"/>
        <end position="29"/>
    </location>
</feature>
<gene>
    <name evidence="4" type="ORF">EIK76_15355</name>
</gene>
<evidence type="ECO:0000256" key="1">
    <source>
        <dbReference type="ARBA" id="ARBA00022801"/>
    </source>
</evidence>
<dbReference type="SUPFAM" id="SSF53474">
    <property type="entry name" value="alpha/beta-Hydrolases"/>
    <property type="match status" value="1"/>
</dbReference>
<dbReference type="AlphaFoldDB" id="A0A3P3QF73"/>
<dbReference type="Proteomes" id="UP000276260">
    <property type="component" value="Unassembled WGS sequence"/>
</dbReference>
<keyword evidence="1 4" id="KW-0378">Hydrolase</keyword>
<evidence type="ECO:0000313" key="4">
    <source>
        <dbReference type="EMBL" id="RRJ19857.1"/>
    </source>
</evidence>
<dbReference type="Gene3D" id="3.40.50.1820">
    <property type="entry name" value="alpha/beta hydrolase"/>
    <property type="match status" value="1"/>
</dbReference>
<comment type="caution">
    <text evidence="4">The sequence shown here is derived from an EMBL/GenBank/DDBJ whole genome shotgun (WGS) entry which is preliminary data.</text>
</comment>
<keyword evidence="5" id="KW-1185">Reference proteome</keyword>
<dbReference type="OrthoDB" id="9771666at2"/>
<organism evidence="4 5">
    <name type="scientific">Rheinheimera mesophila</name>
    <dbReference type="NCBI Taxonomy" id="1547515"/>
    <lineage>
        <taxon>Bacteria</taxon>
        <taxon>Pseudomonadati</taxon>
        <taxon>Pseudomonadota</taxon>
        <taxon>Gammaproteobacteria</taxon>
        <taxon>Chromatiales</taxon>
        <taxon>Chromatiaceae</taxon>
        <taxon>Rheinheimera</taxon>
    </lineage>
</organism>
<accession>A0A3P3QF73</accession>
<reference evidence="4 5" key="1">
    <citation type="submission" date="2018-11" db="EMBL/GenBank/DDBJ databases">
        <title>Draft genome analysis of Rheinheimera mesophila isolated from an industrial waste site.</title>
        <authorList>
            <person name="Yu Q."/>
            <person name="Qi Y."/>
            <person name="Zhang H."/>
            <person name="Lu Y."/>
            <person name="Pu J."/>
        </authorList>
    </citation>
    <scope>NUCLEOTIDE SEQUENCE [LARGE SCALE GENOMIC DNA]</scope>
    <source>
        <strain evidence="4 5">IITR13</strain>
    </source>
</reference>
<dbReference type="InterPro" id="IPR050300">
    <property type="entry name" value="GDXG_lipolytic_enzyme"/>
</dbReference>
<sequence>MIQLSSLGVSKFRLGFLLAACLWTAQAVAQANDVMTPIPSPDQSNAIELGTGPLPDAKAQESWHSQYGSRFARNVTVATLTPFLPEANKASGAAVIVAPGGGFRTLSMDNEGWDVAKALASQGIAAFVLKYRLNQTPADMAAFEQEMAQMFSGTARRPPRPDPAEMVKRLAPQLEDSSAAFALIRKRAAQWKVDPDRIGMIGFSAGAMLTMATTLVGKDAKPAFIANIYGPLAEVKVPADAPPLFVALAADDPFFANGDFGLIKSWQLAKKPIEFHLYEQGGHGFGMYPKETTSTGWLSAFSSWLKMHGMMQPKS</sequence>